<keyword evidence="2" id="KW-1185">Reference proteome</keyword>
<reference evidence="1 2" key="1">
    <citation type="submission" date="2016-10" db="EMBL/GenBank/DDBJ databases">
        <authorList>
            <person name="de Groot N.N."/>
        </authorList>
    </citation>
    <scope>NUCLEOTIDE SEQUENCE [LARGE SCALE GENOMIC DNA]</scope>
    <source>
        <strain evidence="1 2">DSM 5522</strain>
    </source>
</reference>
<gene>
    <name evidence="1" type="ORF">SAMN05216249_1285</name>
</gene>
<accession>A0A1I1AHT3</accession>
<dbReference type="Pfam" id="PF20462">
    <property type="entry name" value="DUF6715"/>
    <property type="match status" value="1"/>
</dbReference>
<evidence type="ECO:0000313" key="1">
    <source>
        <dbReference type="EMBL" id="SFB37581.1"/>
    </source>
</evidence>
<sequence length="184" mass="21211">MKKGIIALVAVLLVVLAGGFYFFMTHRNNNDKEVKSENAEINAILDLNLEKNYPDTAVDVVETYNRITKVFYNLEYTEEEETALLNEMRILMDDELLENNPLVEHTENLNQNVAEFKNAQKSISSYNVDTTVKEKEVDGTTFSKISVTYTIKNNDKNKGTTSSDFLLRQDKDCRWKIYGYTKIK</sequence>
<protein>
    <submittedName>
        <fullName evidence="1">Uncharacterized protein</fullName>
    </submittedName>
</protein>
<dbReference type="Proteomes" id="UP000198838">
    <property type="component" value="Unassembled WGS sequence"/>
</dbReference>
<dbReference type="EMBL" id="FOJY01000028">
    <property type="protein sequence ID" value="SFB37581.1"/>
    <property type="molecule type" value="Genomic_DNA"/>
</dbReference>
<dbReference type="AlphaFoldDB" id="A0A1I1AHT3"/>
<dbReference type="InterPro" id="IPR046563">
    <property type="entry name" value="DUF6715"/>
</dbReference>
<dbReference type="OrthoDB" id="9795825at2"/>
<name>A0A1I1AHT3_9FIRM</name>
<dbReference type="RefSeq" id="WP_092874722.1">
    <property type="nucleotide sequence ID" value="NZ_FOJY01000028.1"/>
</dbReference>
<evidence type="ECO:0000313" key="2">
    <source>
        <dbReference type="Proteomes" id="UP000198838"/>
    </source>
</evidence>
<organism evidence="1 2">
    <name type="scientific">Acetitomaculum ruminis DSM 5522</name>
    <dbReference type="NCBI Taxonomy" id="1120918"/>
    <lineage>
        <taxon>Bacteria</taxon>
        <taxon>Bacillati</taxon>
        <taxon>Bacillota</taxon>
        <taxon>Clostridia</taxon>
        <taxon>Lachnospirales</taxon>
        <taxon>Lachnospiraceae</taxon>
        <taxon>Acetitomaculum</taxon>
    </lineage>
</organism>
<proteinExistence type="predicted"/>